<sequence>MRSLLKTLVALTALVWTCFSFAAEQVVDAAGYGSSRNQAISDALVQGLRQATGVSIDSREVMQTLSGRASVSNNEGEQFNSSFEVAQRGDLSLKTKGLVSRYDILAVEPQDDGSFRADVSVHVLKYDKPGLPADSRRTLAVMPFHSDKRSFSLLGDNTAATKLESELRNRVLDQFTQSRRMNVLDREFGAEFQAEKAIWLSDDAALAEKAKTGNVLGADYIVVGNIRNVRSTRHVKTLQLTGETIVSYSGSAQLDYKIVLAATRQVKWSDSINLKFGDSDIRAMLKQYGSSQAGITAELAEQLAQKALANIYPMRVVAVKGKTVVLNQGGKTLKKGDLLDVYFLGDEMFDPYTNESLGQLEEKIAVVKVVRVSAKTTYAKVVEGDAELIEQDFIVRR</sequence>
<dbReference type="Gene3D" id="3.40.50.10610">
    <property type="entry name" value="ABC-type transport auxiliary lipoprotein component"/>
    <property type="match status" value="1"/>
</dbReference>
<dbReference type="AlphaFoldDB" id="A0A2P8EVY4"/>
<dbReference type="RefSeq" id="WP_106591778.1">
    <property type="nucleotide sequence ID" value="NZ_PYGI01000011.1"/>
</dbReference>
<feature type="signal peptide" evidence="1">
    <location>
        <begin position="1"/>
        <end position="22"/>
    </location>
</feature>
<evidence type="ECO:0000313" key="2">
    <source>
        <dbReference type="EMBL" id="PSL13630.1"/>
    </source>
</evidence>
<protein>
    <recommendedName>
        <fullName evidence="4">Curli production assembly/transport component CsgG</fullName>
    </recommendedName>
</protein>
<dbReference type="GO" id="GO:0043165">
    <property type="term" value="P:Gram-negative-bacterium-type cell outer membrane assembly"/>
    <property type="evidence" value="ECO:0007669"/>
    <property type="project" value="InterPro"/>
</dbReference>
<proteinExistence type="predicted"/>
<dbReference type="EMBL" id="PYGI01000011">
    <property type="protein sequence ID" value="PSL13630.1"/>
    <property type="molecule type" value="Genomic_DNA"/>
</dbReference>
<dbReference type="OrthoDB" id="5614584at2"/>
<evidence type="ECO:0000313" key="3">
    <source>
        <dbReference type="Proteomes" id="UP000242133"/>
    </source>
</evidence>
<dbReference type="Proteomes" id="UP000242133">
    <property type="component" value="Unassembled WGS sequence"/>
</dbReference>
<dbReference type="GO" id="GO:0019867">
    <property type="term" value="C:outer membrane"/>
    <property type="evidence" value="ECO:0007669"/>
    <property type="project" value="InterPro"/>
</dbReference>
<name>A0A2P8EVY4_9GAMM</name>
<keyword evidence="3" id="KW-1185">Reference proteome</keyword>
<organism evidence="2 3">
    <name type="scientific">Marinobacterium halophilum</name>
    <dbReference type="NCBI Taxonomy" id="267374"/>
    <lineage>
        <taxon>Bacteria</taxon>
        <taxon>Pseudomonadati</taxon>
        <taxon>Pseudomonadota</taxon>
        <taxon>Gammaproteobacteria</taxon>
        <taxon>Oceanospirillales</taxon>
        <taxon>Oceanospirillaceae</taxon>
        <taxon>Marinobacterium</taxon>
    </lineage>
</organism>
<evidence type="ECO:0008006" key="4">
    <source>
        <dbReference type="Google" id="ProtNLM"/>
    </source>
</evidence>
<comment type="caution">
    <text evidence="2">The sequence shown here is derived from an EMBL/GenBank/DDBJ whole genome shotgun (WGS) entry which is preliminary data.</text>
</comment>
<accession>A0A2P8EVY4</accession>
<reference evidence="2 3" key="1">
    <citation type="submission" date="2018-03" db="EMBL/GenBank/DDBJ databases">
        <title>Genomic Encyclopedia of Archaeal and Bacterial Type Strains, Phase II (KMG-II): from individual species to whole genera.</title>
        <authorList>
            <person name="Goeker M."/>
        </authorList>
    </citation>
    <scope>NUCLEOTIDE SEQUENCE [LARGE SCALE GENOMIC DNA]</scope>
    <source>
        <strain evidence="2 3">DSM 17586</strain>
    </source>
</reference>
<keyword evidence="1" id="KW-0732">Signal</keyword>
<evidence type="ECO:0000256" key="1">
    <source>
        <dbReference type="SAM" id="SignalP"/>
    </source>
</evidence>
<gene>
    <name evidence="2" type="ORF">CLV44_11138</name>
</gene>
<feature type="chain" id="PRO_5015129422" description="Curli production assembly/transport component CsgG" evidence="1">
    <location>
        <begin position="23"/>
        <end position="397"/>
    </location>
</feature>